<evidence type="ECO:0000313" key="6">
    <source>
        <dbReference type="EMBL" id="EFP97633.1"/>
    </source>
</evidence>
<dbReference type="eggNOG" id="COG0671">
    <property type="taxonomic scope" value="Bacteria"/>
</dbReference>
<name>E3BGZ6_9VIBR</name>
<keyword evidence="7" id="KW-1185">Reference proteome</keyword>
<dbReference type="Pfam" id="PF01569">
    <property type="entry name" value="PAP2"/>
    <property type="match status" value="1"/>
</dbReference>
<dbReference type="PANTHER" id="PTHR14969:SF54">
    <property type="entry name" value="PHOSPHATIDYLGLYCEROPHOSPHATASE B"/>
    <property type="match status" value="1"/>
</dbReference>
<proteinExistence type="predicted"/>
<dbReference type="STRING" id="796620.VIBC2010_00210"/>
<comment type="caution">
    <text evidence="6">The sequence shown here is derived from an EMBL/GenBank/DDBJ whole genome shotgun (WGS) entry which is preliminary data.</text>
</comment>
<dbReference type="InterPro" id="IPR036938">
    <property type="entry name" value="PAP2/HPO_sf"/>
</dbReference>
<keyword evidence="4" id="KW-1133">Transmembrane helix</keyword>
<feature type="transmembrane region" description="Helical" evidence="4">
    <location>
        <begin position="165"/>
        <end position="183"/>
    </location>
</feature>
<keyword evidence="4" id="KW-0472">Membrane</keyword>
<sequence length="223" mass="25273">MLSILVGKVDLQSNVSESVGLIINLITHSAGHEGFWITLPVLIFLSCKQLVSRQIFWVKMLRLLLILVIGFAAKSGLKALTESPRPYTELLSYELLIPNPAHFYKLSKSQQDFAIDELSKSVSDWRTKNWKGERDYSFPSGHTLFAAICLAFFGAIFWEQRRFGWCIILGFWASSVAFSRLWLGMHHPIDLLGSIVCVAIIYFFTSKSEPILERLGSAFVGYF</sequence>
<feature type="transmembrane region" description="Helical" evidence="4">
    <location>
        <begin position="136"/>
        <end position="158"/>
    </location>
</feature>
<dbReference type="RefSeq" id="WP_009600240.1">
    <property type="nucleotide sequence ID" value="NZ_AEIU01000052.1"/>
</dbReference>
<evidence type="ECO:0000259" key="5">
    <source>
        <dbReference type="SMART" id="SM00014"/>
    </source>
</evidence>
<comment type="catalytic activity">
    <reaction evidence="3">
        <text>di-trans,octa-cis-undecaprenyl diphosphate + H2O = di-trans,octa-cis-undecaprenyl phosphate + phosphate + H(+)</text>
        <dbReference type="Rhea" id="RHEA:28094"/>
        <dbReference type="ChEBI" id="CHEBI:15377"/>
        <dbReference type="ChEBI" id="CHEBI:15378"/>
        <dbReference type="ChEBI" id="CHEBI:43474"/>
        <dbReference type="ChEBI" id="CHEBI:58405"/>
        <dbReference type="ChEBI" id="CHEBI:60392"/>
        <dbReference type="EC" id="3.6.1.27"/>
    </reaction>
</comment>
<reference evidence="6 7" key="1">
    <citation type="journal article" date="2012" name="Int. J. Syst. Evol. Microbiol.">
        <title>Vibrio caribbeanicus sp. nov., isolated from the marine sponge Scleritoderma cyanea.</title>
        <authorList>
            <person name="Hoffmann M."/>
            <person name="Monday S.R."/>
            <person name="Allard M.W."/>
            <person name="Strain E.A."/>
            <person name="Whittaker P."/>
            <person name="Naum M."/>
            <person name="McCarthy P.J."/>
            <person name="Lopez J.V."/>
            <person name="Fischer M."/>
            <person name="Brown E.W."/>
        </authorList>
    </citation>
    <scope>NUCLEOTIDE SEQUENCE [LARGE SCALE GENOMIC DNA]</scope>
    <source>
        <strain evidence="6 7">ATCC BAA-2122</strain>
    </source>
</reference>
<dbReference type="EC" id="3.6.1.27" evidence="1"/>
<evidence type="ECO:0000256" key="2">
    <source>
        <dbReference type="ARBA" id="ARBA00032707"/>
    </source>
</evidence>
<dbReference type="Gene3D" id="1.20.144.10">
    <property type="entry name" value="Phosphatidic acid phosphatase type 2/haloperoxidase"/>
    <property type="match status" value="1"/>
</dbReference>
<dbReference type="SUPFAM" id="SSF48317">
    <property type="entry name" value="Acid phosphatase/Vanadium-dependent haloperoxidase"/>
    <property type="match status" value="1"/>
</dbReference>
<evidence type="ECO:0000256" key="3">
    <source>
        <dbReference type="ARBA" id="ARBA00047594"/>
    </source>
</evidence>
<dbReference type="PANTHER" id="PTHR14969">
    <property type="entry name" value="SPHINGOSINE-1-PHOSPHATE PHOSPHOHYDROLASE"/>
    <property type="match status" value="1"/>
</dbReference>
<dbReference type="Proteomes" id="UP000002943">
    <property type="component" value="Unassembled WGS sequence"/>
</dbReference>
<evidence type="ECO:0000256" key="4">
    <source>
        <dbReference type="SAM" id="Phobius"/>
    </source>
</evidence>
<dbReference type="OrthoDB" id="5586741at2"/>
<evidence type="ECO:0000256" key="1">
    <source>
        <dbReference type="ARBA" id="ARBA00012374"/>
    </source>
</evidence>
<organism evidence="6 7">
    <name type="scientific">Vibrio caribbeanicus ATCC BAA-2122</name>
    <dbReference type="NCBI Taxonomy" id="796620"/>
    <lineage>
        <taxon>Bacteria</taxon>
        <taxon>Pseudomonadati</taxon>
        <taxon>Pseudomonadota</taxon>
        <taxon>Gammaproteobacteria</taxon>
        <taxon>Vibrionales</taxon>
        <taxon>Vibrionaceae</taxon>
        <taxon>Vibrio</taxon>
    </lineage>
</organism>
<protein>
    <recommendedName>
        <fullName evidence="1">undecaprenyl-diphosphate phosphatase</fullName>
        <ecNumber evidence="1">3.6.1.27</ecNumber>
    </recommendedName>
    <alternativeName>
        <fullName evidence="2">Undecaprenyl pyrophosphate phosphatase</fullName>
    </alternativeName>
</protein>
<dbReference type="GO" id="GO:0050380">
    <property type="term" value="F:undecaprenyl-diphosphatase activity"/>
    <property type="evidence" value="ECO:0007669"/>
    <property type="project" value="UniProtKB-EC"/>
</dbReference>
<feature type="domain" description="Phosphatidic acid phosphatase type 2/haloperoxidase" evidence="5">
    <location>
        <begin position="58"/>
        <end position="206"/>
    </location>
</feature>
<keyword evidence="4" id="KW-0812">Transmembrane</keyword>
<dbReference type="CDD" id="cd01610">
    <property type="entry name" value="PAP2_like"/>
    <property type="match status" value="1"/>
</dbReference>
<dbReference type="GO" id="GO:0005886">
    <property type="term" value="C:plasma membrane"/>
    <property type="evidence" value="ECO:0007669"/>
    <property type="project" value="TreeGrafter"/>
</dbReference>
<feature type="transmembrane region" description="Helical" evidence="4">
    <location>
        <begin position="63"/>
        <end position="81"/>
    </location>
</feature>
<dbReference type="EMBL" id="AEIU01000052">
    <property type="protein sequence ID" value="EFP97633.1"/>
    <property type="molecule type" value="Genomic_DNA"/>
</dbReference>
<dbReference type="AlphaFoldDB" id="E3BGZ6"/>
<dbReference type="InterPro" id="IPR000326">
    <property type="entry name" value="PAP2/HPO"/>
</dbReference>
<gene>
    <name evidence="6" type="ORF">VIBC2010_00210</name>
</gene>
<dbReference type="SMART" id="SM00014">
    <property type="entry name" value="acidPPc"/>
    <property type="match status" value="1"/>
</dbReference>
<evidence type="ECO:0000313" key="7">
    <source>
        <dbReference type="Proteomes" id="UP000002943"/>
    </source>
</evidence>
<accession>E3BGZ6</accession>
<feature type="transmembrane region" description="Helical" evidence="4">
    <location>
        <begin position="189"/>
        <end position="205"/>
    </location>
</feature>